<gene>
    <name evidence="1" type="ORF">THITH_09645</name>
</gene>
<dbReference type="EMBL" id="CP007029">
    <property type="protein sequence ID" value="AHF00106.1"/>
    <property type="molecule type" value="Genomic_DNA"/>
</dbReference>
<dbReference type="STRING" id="713585.THITH_09645"/>
<dbReference type="KEGG" id="tti:THITH_09645"/>
<reference evidence="1 2" key="1">
    <citation type="submission" date="2013-12" db="EMBL/GenBank/DDBJ databases">
        <authorList>
            <consortium name="DOE Joint Genome Institute"/>
            <person name="Muyzer G."/>
            <person name="Huntemann M."/>
            <person name="Han J."/>
            <person name="Chen A."/>
            <person name="Kyrpides N."/>
            <person name="Mavromatis K."/>
            <person name="Markowitz V."/>
            <person name="Palaniappan K."/>
            <person name="Ivanova N."/>
            <person name="Schaumberg A."/>
            <person name="Pati A."/>
            <person name="Liolios K."/>
            <person name="Nordberg H.P."/>
            <person name="Cantor M.N."/>
            <person name="Hua S.X."/>
            <person name="Woyke T."/>
        </authorList>
    </citation>
    <scope>NUCLEOTIDE SEQUENCE [LARGE SCALE GENOMIC DNA]</scope>
    <source>
        <strain evidence="1 2">ARh 1</strain>
    </source>
</reference>
<dbReference type="HOGENOM" id="CLU_218466_0_0_6"/>
<sequence>MAYAASAGKGYNAPMFDFPDFQERFSPVKDGPAR</sequence>
<proteinExistence type="predicted"/>
<name>W0DT98_9GAMM</name>
<evidence type="ECO:0000313" key="2">
    <source>
        <dbReference type="Proteomes" id="UP000005289"/>
    </source>
</evidence>
<protein>
    <submittedName>
        <fullName evidence="1">Uncharacterized protein</fullName>
    </submittedName>
</protein>
<accession>W0DT98</accession>
<evidence type="ECO:0000313" key="1">
    <source>
        <dbReference type="EMBL" id="AHF00106.1"/>
    </source>
</evidence>
<dbReference type="Proteomes" id="UP000005289">
    <property type="component" value="Chromosome"/>
</dbReference>
<dbReference type="AlphaFoldDB" id="W0DT98"/>
<keyword evidence="2" id="KW-1185">Reference proteome</keyword>
<organism evidence="1 2">
    <name type="scientific">Thioalkalivibrio paradoxus ARh 1</name>
    <dbReference type="NCBI Taxonomy" id="713585"/>
    <lineage>
        <taxon>Bacteria</taxon>
        <taxon>Pseudomonadati</taxon>
        <taxon>Pseudomonadota</taxon>
        <taxon>Gammaproteobacteria</taxon>
        <taxon>Chromatiales</taxon>
        <taxon>Ectothiorhodospiraceae</taxon>
        <taxon>Thioalkalivibrio</taxon>
    </lineage>
</organism>